<dbReference type="Gene3D" id="3.30.450.150">
    <property type="entry name" value="Haem-degrading domain"/>
    <property type="match status" value="1"/>
</dbReference>
<gene>
    <name evidence="2" type="ORF">AT03_09595</name>
</gene>
<dbReference type="PIRSF" id="PIRSF008757">
    <property type="entry name" value="UCP008757"/>
    <property type="match status" value="1"/>
</dbReference>
<dbReference type="InterPro" id="IPR038084">
    <property type="entry name" value="PduO/GlcC-like_sf"/>
</dbReference>
<comment type="similarity">
    <text evidence="1">Belongs to the UPF0303 family.</text>
</comment>
<evidence type="ECO:0000313" key="2">
    <source>
        <dbReference type="EMBL" id="AIU72613.1"/>
    </source>
</evidence>
<dbReference type="InterPro" id="IPR005624">
    <property type="entry name" value="PduO/GlcC-like"/>
</dbReference>
<dbReference type="HAMAP" id="MF_00761">
    <property type="entry name" value="UPF0303"/>
    <property type="match status" value="1"/>
</dbReference>
<dbReference type="SUPFAM" id="SSF143744">
    <property type="entry name" value="GlcG-like"/>
    <property type="match status" value="1"/>
</dbReference>
<dbReference type="OrthoDB" id="9815315at2"/>
<evidence type="ECO:0000313" key="3">
    <source>
        <dbReference type="Proteomes" id="UP000029986"/>
    </source>
</evidence>
<dbReference type="PATRIC" id="fig|1453496.5.peg.1926"/>
<dbReference type="PANTHER" id="PTHR28255">
    <property type="match status" value="1"/>
</dbReference>
<dbReference type="eggNOG" id="COG4702">
    <property type="taxonomic scope" value="Bacteria"/>
</dbReference>
<dbReference type="PANTHER" id="PTHR28255:SF1">
    <property type="entry name" value="UPF0303 PROTEIN YBR137W"/>
    <property type="match status" value="1"/>
</dbReference>
<proteinExistence type="inferred from homology"/>
<dbReference type="NCBIfam" id="NF002696">
    <property type="entry name" value="PRK02487.1-5"/>
    <property type="match status" value="1"/>
</dbReference>
<keyword evidence="3" id="KW-1185">Reference proteome</keyword>
<dbReference type="KEGG" id="hav:AT03_09595"/>
<dbReference type="HOGENOM" id="CLU_101036_2_1_6"/>
<dbReference type="GeneID" id="56891604"/>
<dbReference type="RefSeq" id="WP_025801859.1">
    <property type="nucleotide sequence ID" value="NZ_CP009706.1"/>
</dbReference>
<accession>A0A097R1L7</accession>
<dbReference type="Pfam" id="PF03928">
    <property type="entry name" value="HbpS-like"/>
    <property type="match status" value="1"/>
</dbReference>
<reference evidence="2 3" key="1">
    <citation type="journal article" date="2014" name="Gut Pathog.">
        <title>Gene clusters of Hafnia alvei strain FB1 important in survival and pathogenesis: a draft genome perspective.</title>
        <authorList>
            <person name="Tan J.Y."/>
            <person name="Yin W.F."/>
            <person name="Chan K.G."/>
        </authorList>
    </citation>
    <scope>NUCLEOTIDE SEQUENCE [LARGE SCALE GENOMIC DNA]</scope>
    <source>
        <strain evidence="2 3">FB1</strain>
    </source>
</reference>
<name>A0A097R1L7_HAFAL</name>
<protein>
    <recommendedName>
        <fullName evidence="1">UPF0303 protein AT03_09595</fullName>
    </recommendedName>
</protein>
<dbReference type="InterPro" id="IPR010371">
    <property type="entry name" value="YBR137W-like"/>
</dbReference>
<dbReference type="Proteomes" id="UP000029986">
    <property type="component" value="Chromosome"/>
</dbReference>
<dbReference type="AlphaFoldDB" id="A0A097R1L7"/>
<dbReference type="EMBL" id="CP009706">
    <property type="protein sequence ID" value="AIU72613.1"/>
    <property type="molecule type" value="Genomic_DNA"/>
</dbReference>
<sequence length="158" mass="17524">MNTEDELALLAAEEASLQFSSFNTDTAWEIGSELKAEAERRGVAVSIDIQLAGHTLFHYAMRGTSPDNAEWIRRKRNVVNRFHKSSYAIGLRLQQRNSTLEERYGLGLNDYAAHGGCFPLIIKDTGCVGTITVSGAPQLDDHQIVTTVISRFLKLTAR</sequence>
<organism evidence="2 3">
    <name type="scientific">Hafnia alvei FB1</name>
    <dbReference type="NCBI Taxonomy" id="1453496"/>
    <lineage>
        <taxon>Bacteria</taxon>
        <taxon>Pseudomonadati</taxon>
        <taxon>Pseudomonadota</taxon>
        <taxon>Gammaproteobacteria</taxon>
        <taxon>Enterobacterales</taxon>
        <taxon>Hafniaceae</taxon>
        <taxon>Hafnia</taxon>
    </lineage>
</organism>
<evidence type="ECO:0000256" key="1">
    <source>
        <dbReference type="HAMAP-Rule" id="MF_00761"/>
    </source>
</evidence>